<organism evidence="1 2">
    <name type="scientific">Candidatus Magasanikbacteria bacterium CG10_big_fil_rev_8_21_14_0_10_40_10</name>
    <dbReference type="NCBI Taxonomy" id="1974648"/>
    <lineage>
        <taxon>Bacteria</taxon>
        <taxon>Candidatus Magasanikiibacteriota</taxon>
    </lineage>
</organism>
<gene>
    <name evidence="1" type="ORF">COU31_03510</name>
</gene>
<evidence type="ECO:0000313" key="2">
    <source>
        <dbReference type="Proteomes" id="UP000231183"/>
    </source>
</evidence>
<proteinExistence type="predicted"/>
<dbReference type="Proteomes" id="UP000231183">
    <property type="component" value="Unassembled WGS sequence"/>
</dbReference>
<name>A0A2M6W3G2_9BACT</name>
<reference evidence="2" key="1">
    <citation type="submission" date="2017-09" db="EMBL/GenBank/DDBJ databases">
        <title>Depth-based differentiation of microbial function through sediment-hosted aquifers and enrichment of novel symbionts in the deep terrestrial subsurface.</title>
        <authorList>
            <person name="Probst A.J."/>
            <person name="Ladd B."/>
            <person name="Jarett J.K."/>
            <person name="Geller-Mcgrath D.E."/>
            <person name="Sieber C.M.K."/>
            <person name="Emerson J.B."/>
            <person name="Anantharaman K."/>
            <person name="Thomas B.C."/>
            <person name="Malmstrom R."/>
            <person name="Stieglmeier M."/>
            <person name="Klingl A."/>
            <person name="Woyke T."/>
            <person name="Ryan C.M."/>
            <person name="Banfield J.F."/>
        </authorList>
    </citation>
    <scope>NUCLEOTIDE SEQUENCE [LARGE SCALE GENOMIC DNA]</scope>
</reference>
<sequence>MALEATHIKFALDLREKYSIKKLDVYLSGAIYPDSRYLTKIDRKLCHRDEVLAPEFADNDFKKGWAIHFLGDKTQNRALDIILPDLLGDDKIKVWGTPWWINKTAVKNIADIEIFKNFDIQPYLPLLDYVENPHNEDIDKIKKYNQIVQKLYQGKNQITLQDIGEFWIDLGLSEEMTKKVLDRTKEYLSDSDVVEKIKSLYPKMLELAKEF</sequence>
<evidence type="ECO:0008006" key="3">
    <source>
        <dbReference type="Google" id="ProtNLM"/>
    </source>
</evidence>
<accession>A0A2M6W3G2</accession>
<dbReference type="AlphaFoldDB" id="A0A2M6W3G2"/>
<evidence type="ECO:0000313" key="1">
    <source>
        <dbReference type="EMBL" id="PIT87321.1"/>
    </source>
</evidence>
<protein>
    <recommendedName>
        <fullName evidence="3">Phospholipase C/D domain-containing protein</fullName>
    </recommendedName>
</protein>
<dbReference type="EMBL" id="PFBX01000037">
    <property type="protein sequence ID" value="PIT87321.1"/>
    <property type="molecule type" value="Genomic_DNA"/>
</dbReference>
<comment type="caution">
    <text evidence="1">The sequence shown here is derived from an EMBL/GenBank/DDBJ whole genome shotgun (WGS) entry which is preliminary data.</text>
</comment>